<dbReference type="GO" id="GO:0016787">
    <property type="term" value="F:hydrolase activity"/>
    <property type="evidence" value="ECO:0007669"/>
    <property type="project" value="UniProtKB-KW"/>
</dbReference>
<keyword evidence="11" id="KW-1185">Reference proteome</keyword>
<dbReference type="EMBL" id="BJUX01000004">
    <property type="protein sequence ID" value="GEK88590.1"/>
    <property type="molecule type" value="Genomic_DNA"/>
</dbReference>
<protein>
    <recommendedName>
        <fullName evidence="7">Endoribonuclease YoeB</fullName>
    </recommendedName>
    <alternativeName>
        <fullName evidence="6">Putative mRNA interferase YoeB</fullName>
    </alternativeName>
</protein>
<dbReference type="RefSeq" id="WP_091488124.1">
    <property type="nucleotide sequence ID" value="NZ_BJUX01000004.1"/>
</dbReference>
<evidence type="ECO:0000256" key="1">
    <source>
        <dbReference type="ARBA" id="ARBA00008172"/>
    </source>
</evidence>
<gene>
    <name evidence="8" type="ORF">APU01nite_06290</name>
    <name evidence="9" type="ORF">SAMN04488100_11444</name>
</gene>
<name>A0A1H7TVZ0_9LACT</name>
<organism evidence="9 10">
    <name type="scientific">Alkalibacterium putridalgicola</name>
    <dbReference type="NCBI Taxonomy" id="426703"/>
    <lineage>
        <taxon>Bacteria</taxon>
        <taxon>Bacillati</taxon>
        <taxon>Bacillota</taxon>
        <taxon>Bacilli</taxon>
        <taxon>Lactobacillales</taxon>
        <taxon>Carnobacteriaceae</taxon>
        <taxon>Alkalibacterium</taxon>
    </lineage>
</organism>
<comment type="similarity">
    <text evidence="1">Belongs to the YoeB family.</text>
</comment>
<dbReference type="NCBIfam" id="TIGR02116">
    <property type="entry name" value="toxin_Txe_YoeB"/>
    <property type="match status" value="1"/>
</dbReference>
<keyword evidence="3" id="KW-0540">Nuclease</keyword>
<evidence type="ECO:0000256" key="3">
    <source>
        <dbReference type="ARBA" id="ARBA00022722"/>
    </source>
</evidence>
<evidence type="ECO:0000313" key="8">
    <source>
        <dbReference type="EMBL" id="GEK88590.1"/>
    </source>
</evidence>
<evidence type="ECO:0000313" key="10">
    <source>
        <dbReference type="Proteomes" id="UP000198548"/>
    </source>
</evidence>
<dbReference type="PANTHER" id="PTHR38039:SF1">
    <property type="entry name" value="TOXIN YOEB"/>
    <property type="match status" value="1"/>
</dbReference>
<accession>A0A1H7TVZ0</accession>
<dbReference type="Proteomes" id="UP000321425">
    <property type="component" value="Unassembled WGS sequence"/>
</dbReference>
<dbReference type="Pfam" id="PF06769">
    <property type="entry name" value="YoeB_toxin"/>
    <property type="match status" value="1"/>
</dbReference>
<evidence type="ECO:0000313" key="11">
    <source>
        <dbReference type="Proteomes" id="UP000321425"/>
    </source>
</evidence>
<reference evidence="9 10" key="1">
    <citation type="submission" date="2016-10" db="EMBL/GenBank/DDBJ databases">
        <authorList>
            <person name="de Groot N.N."/>
        </authorList>
    </citation>
    <scope>NUCLEOTIDE SEQUENCE [LARGE SCALE GENOMIC DNA]</scope>
    <source>
        <strain evidence="9 10">DSM 19182</strain>
    </source>
</reference>
<keyword evidence="2" id="KW-1277">Toxin-antitoxin system</keyword>
<keyword evidence="5" id="KW-0378">Hydrolase</keyword>
<reference evidence="8 11" key="2">
    <citation type="submission" date="2019-07" db="EMBL/GenBank/DDBJ databases">
        <title>Whole genome shotgun sequence of Alkalibacterium putridalgicola NBRC 103243.</title>
        <authorList>
            <person name="Hosoyama A."/>
            <person name="Uohara A."/>
            <person name="Ohji S."/>
            <person name="Ichikawa N."/>
        </authorList>
    </citation>
    <scope>NUCLEOTIDE SEQUENCE [LARGE SCALE GENOMIC DNA]</scope>
    <source>
        <strain evidence="8 11">NBRC 103243</strain>
    </source>
</reference>
<evidence type="ECO:0000256" key="4">
    <source>
        <dbReference type="ARBA" id="ARBA00022759"/>
    </source>
</evidence>
<dbReference type="SUPFAM" id="SSF143011">
    <property type="entry name" value="RelE-like"/>
    <property type="match status" value="1"/>
</dbReference>
<evidence type="ECO:0000256" key="2">
    <source>
        <dbReference type="ARBA" id="ARBA00022649"/>
    </source>
</evidence>
<dbReference type="Proteomes" id="UP000198548">
    <property type="component" value="Unassembled WGS sequence"/>
</dbReference>
<evidence type="ECO:0000256" key="6">
    <source>
        <dbReference type="ARBA" id="ARBA00030388"/>
    </source>
</evidence>
<dbReference type="STRING" id="426703.SAMN04488100_11444"/>
<dbReference type="GO" id="GO:0004519">
    <property type="term" value="F:endonuclease activity"/>
    <property type="evidence" value="ECO:0007669"/>
    <property type="project" value="UniProtKB-KW"/>
</dbReference>
<dbReference type="PANTHER" id="PTHR38039">
    <property type="entry name" value="TOXIN YOEB"/>
    <property type="match status" value="1"/>
</dbReference>
<dbReference type="AlphaFoldDB" id="A0A1H7TVZ0"/>
<dbReference type="GO" id="GO:0045892">
    <property type="term" value="P:negative regulation of DNA-templated transcription"/>
    <property type="evidence" value="ECO:0007669"/>
    <property type="project" value="TreeGrafter"/>
</dbReference>
<dbReference type="Gene3D" id="3.30.2310.20">
    <property type="entry name" value="RelE-like"/>
    <property type="match status" value="1"/>
</dbReference>
<dbReference type="OrthoDB" id="9801102at2"/>
<proteinExistence type="inferred from homology"/>
<evidence type="ECO:0000256" key="7">
    <source>
        <dbReference type="ARBA" id="ARBA00050056"/>
    </source>
</evidence>
<dbReference type="InterPro" id="IPR009614">
    <property type="entry name" value="YoeB_toxin"/>
</dbReference>
<sequence length="88" mass="10662">MSTYAIKIKNSAKKDFKKLKASNLRKQFEEIVSTLKEDPYSQSQSFEKLFPKHEGRYSRRLNHQHRVVYKVNEETKEVEIYSTWSRYE</sequence>
<evidence type="ECO:0000256" key="5">
    <source>
        <dbReference type="ARBA" id="ARBA00022801"/>
    </source>
</evidence>
<dbReference type="EMBL" id="FOBL01000014">
    <property type="protein sequence ID" value="SEL88901.1"/>
    <property type="molecule type" value="Genomic_DNA"/>
</dbReference>
<keyword evidence="4" id="KW-0255">Endonuclease</keyword>
<dbReference type="InterPro" id="IPR035093">
    <property type="entry name" value="RelE/ParE_toxin_dom_sf"/>
</dbReference>
<dbReference type="GO" id="GO:0006401">
    <property type="term" value="P:RNA catabolic process"/>
    <property type="evidence" value="ECO:0007669"/>
    <property type="project" value="InterPro"/>
</dbReference>
<evidence type="ECO:0000313" key="9">
    <source>
        <dbReference type="EMBL" id="SEL88901.1"/>
    </source>
</evidence>